<reference evidence="1 2" key="1">
    <citation type="submission" date="2013-09" db="EMBL/GenBank/DDBJ databases">
        <title>Comparative genomics of Sd1617 to representative strains in evaluating its pathogenesis.</title>
        <authorList>
            <person name="Aksomboon Vongsawan A."/>
            <person name="Kapatral V."/>
            <person name="Vaisvil B."/>
            <person name="Serichantalergs O."/>
            <person name="Hale T.L."/>
            <person name="Mason C.J."/>
        </authorList>
    </citation>
    <scope>NUCLEOTIDE SEQUENCE [LARGE SCALE GENOMIC DNA]</scope>
    <source>
        <strain evidence="1 2">1617</strain>
        <plasmid evidence="1 2">pSLG231</plasmid>
    </source>
</reference>
<dbReference type="EMBL" id="CP006737">
    <property type="protein sequence ID" value="AHA69210.1"/>
    <property type="molecule type" value="Genomic_DNA"/>
</dbReference>
<sequence>MIFIVYALYLFLQPVIALRTGTAFIRMMSLLLTVVRSAVVSPPSPPPVSRSCWRTQTRRVSGVQPIFGAMEQIVAHCESYSP</sequence>
<dbReference type="Proteomes" id="UP000031647">
    <property type="component" value="Plasmid pSLG231"/>
</dbReference>
<gene>
    <name evidence="1" type="ORF">Asd1617_06383</name>
</gene>
<organism evidence="1 2">
    <name type="scientific">Shigella dysenteriae 1617</name>
    <dbReference type="NCBI Taxonomy" id="754093"/>
    <lineage>
        <taxon>Bacteria</taxon>
        <taxon>Pseudomonadati</taxon>
        <taxon>Pseudomonadota</taxon>
        <taxon>Gammaproteobacteria</taxon>
        <taxon>Enterobacterales</taxon>
        <taxon>Enterobacteriaceae</taxon>
        <taxon>Shigella</taxon>
    </lineage>
</organism>
<dbReference type="AlphaFoldDB" id="A0A0A7A4V8"/>
<evidence type="ECO:0000313" key="1">
    <source>
        <dbReference type="EMBL" id="AHA69210.1"/>
    </source>
</evidence>
<dbReference type="HOGENOM" id="CLU_2556414_0_0_6"/>
<evidence type="ECO:0000313" key="2">
    <source>
        <dbReference type="Proteomes" id="UP000031647"/>
    </source>
</evidence>
<protein>
    <submittedName>
        <fullName evidence="1">Uncharacterized protein</fullName>
    </submittedName>
</protein>
<proteinExistence type="predicted"/>
<keyword evidence="1" id="KW-0614">Plasmid</keyword>
<dbReference type="KEGG" id="sdz:Asd1617_06383"/>
<geneLocation type="plasmid" evidence="1 2">
    <name>pSLG231</name>
</geneLocation>
<dbReference type="PATRIC" id="fig|754093.4.peg.6286"/>
<accession>A0A0A7A4V8</accession>
<name>A0A0A7A4V8_SHIDY</name>